<dbReference type="Pfam" id="PF01196">
    <property type="entry name" value="Ribosomal_L17"/>
    <property type="match status" value="1"/>
</dbReference>
<sequence>MRIAKLNRTISHRRAMFRNLVSALIEHEQIKTTFPKAKAIARLAERVITWSKNGSENIFYQRKAESYLMNWVQVRKHLFQNLAKRYETREGGYTRIHRVGFRANDHAPLAVIELVDNARDLKRDKVIRTISRELAQLELSQKSTTPKTESSSTGIKSKIPAEVWRNVPCRSEVQAKQIIDECKRLLPEMTKKNLKKVLSEQYVNAYQYCQPPQIPTREEATIEATEAKRLRRELLRKAADDINDPSTNLSDDSSRSSLVSLPNNTTPRPRIKIGNLAHVKGIPSPLGPYSDFLYHIRLHFHRNLALLDPNKLAGRLNKGFPKPRSKTNTDDYNILDQIPSFENA</sequence>
<evidence type="ECO:0008006" key="8">
    <source>
        <dbReference type="Google" id="ProtNLM"/>
    </source>
</evidence>
<feature type="compositionally biased region" description="Low complexity" evidence="5">
    <location>
        <begin position="246"/>
        <end position="264"/>
    </location>
</feature>
<dbReference type="NCBIfam" id="TIGR00059">
    <property type="entry name" value="L17"/>
    <property type="match status" value="1"/>
</dbReference>
<evidence type="ECO:0000313" key="6">
    <source>
        <dbReference type="EMBL" id="KNE93284.1"/>
    </source>
</evidence>
<dbReference type="GO" id="GO:0005762">
    <property type="term" value="C:mitochondrial large ribosomal subunit"/>
    <property type="evidence" value="ECO:0007669"/>
    <property type="project" value="TreeGrafter"/>
</dbReference>
<dbReference type="GO" id="GO:0006412">
    <property type="term" value="P:translation"/>
    <property type="evidence" value="ECO:0007669"/>
    <property type="project" value="InterPro"/>
</dbReference>
<dbReference type="PANTHER" id="PTHR14413:SF16">
    <property type="entry name" value="LARGE RIBOSOMAL SUBUNIT PROTEIN BL17M"/>
    <property type="match status" value="1"/>
</dbReference>
<feature type="region of interest" description="Disordered" evidence="5">
    <location>
        <begin position="239"/>
        <end position="267"/>
    </location>
</feature>
<comment type="caution">
    <text evidence="6">The sequence shown here is derived from an EMBL/GenBank/DDBJ whole genome shotgun (WGS) entry which is preliminary data.</text>
</comment>
<dbReference type="OrthoDB" id="275000at2759"/>
<keyword evidence="7" id="KW-1185">Reference proteome</keyword>
<dbReference type="PROSITE" id="PS01167">
    <property type="entry name" value="RIBOSOMAL_L17"/>
    <property type="match status" value="1"/>
</dbReference>
<dbReference type="InterPro" id="IPR036373">
    <property type="entry name" value="Ribosomal_bL17_sf"/>
</dbReference>
<name>A0A0L0V2R7_9BASI</name>
<dbReference type="InterPro" id="IPR000456">
    <property type="entry name" value="Ribosomal_bL17"/>
</dbReference>
<comment type="similarity">
    <text evidence="1 4">Belongs to the bacterial ribosomal protein bL17 family.</text>
</comment>
<evidence type="ECO:0000256" key="5">
    <source>
        <dbReference type="SAM" id="MobiDB-lite"/>
    </source>
</evidence>
<dbReference type="Gene3D" id="3.90.1030.10">
    <property type="entry name" value="Ribosomal protein L17"/>
    <property type="match status" value="1"/>
</dbReference>
<dbReference type="SUPFAM" id="SSF64263">
    <property type="entry name" value="Prokaryotic ribosomal protein L17"/>
    <property type="match status" value="1"/>
</dbReference>
<evidence type="ECO:0000256" key="2">
    <source>
        <dbReference type="ARBA" id="ARBA00022980"/>
    </source>
</evidence>
<evidence type="ECO:0000256" key="4">
    <source>
        <dbReference type="RuleBase" id="RU000660"/>
    </source>
</evidence>
<reference evidence="7" key="1">
    <citation type="submission" date="2014-03" db="EMBL/GenBank/DDBJ databases">
        <title>The Genome Sequence of Puccinia striiformis f. sp. tritici PST-78.</title>
        <authorList>
            <consortium name="The Broad Institute Genome Sequencing Platform"/>
            <person name="Cuomo C."/>
            <person name="Hulbert S."/>
            <person name="Chen X."/>
            <person name="Walker B."/>
            <person name="Young S.K."/>
            <person name="Zeng Q."/>
            <person name="Gargeya S."/>
            <person name="Fitzgerald M."/>
            <person name="Haas B."/>
            <person name="Abouelleil A."/>
            <person name="Alvarado L."/>
            <person name="Arachchi H.M."/>
            <person name="Berlin A.M."/>
            <person name="Chapman S.B."/>
            <person name="Goldberg J."/>
            <person name="Griggs A."/>
            <person name="Gujja S."/>
            <person name="Hansen M."/>
            <person name="Howarth C."/>
            <person name="Imamovic A."/>
            <person name="Larimer J."/>
            <person name="McCowan C."/>
            <person name="Montmayeur A."/>
            <person name="Murphy C."/>
            <person name="Neiman D."/>
            <person name="Pearson M."/>
            <person name="Priest M."/>
            <person name="Roberts A."/>
            <person name="Saif S."/>
            <person name="Shea T."/>
            <person name="Sisk P."/>
            <person name="Sykes S."/>
            <person name="Wortman J."/>
            <person name="Nusbaum C."/>
            <person name="Birren B."/>
        </authorList>
    </citation>
    <scope>NUCLEOTIDE SEQUENCE [LARGE SCALE GENOMIC DNA]</scope>
    <source>
        <strain evidence="7">race PST-78</strain>
    </source>
</reference>
<dbReference type="STRING" id="1165861.A0A0L0V2R7"/>
<evidence type="ECO:0000256" key="1">
    <source>
        <dbReference type="ARBA" id="ARBA00008777"/>
    </source>
</evidence>
<keyword evidence="2 4" id="KW-0689">Ribosomal protein</keyword>
<dbReference type="AlphaFoldDB" id="A0A0L0V2R7"/>
<dbReference type="GO" id="GO:0003735">
    <property type="term" value="F:structural constituent of ribosome"/>
    <property type="evidence" value="ECO:0007669"/>
    <property type="project" value="InterPro"/>
</dbReference>
<protein>
    <recommendedName>
        <fullName evidence="8">Ribosomal protein L17</fullName>
    </recommendedName>
</protein>
<organism evidence="6 7">
    <name type="scientific">Puccinia striiformis f. sp. tritici PST-78</name>
    <dbReference type="NCBI Taxonomy" id="1165861"/>
    <lineage>
        <taxon>Eukaryota</taxon>
        <taxon>Fungi</taxon>
        <taxon>Dikarya</taxon>
        <taxon>Basidiomycota</taxon>
        <taxon>Pucciniomycotina</taxon>
        <taxon>Pucciniomycetes</taxon>
        <taxon>Pucciniales</taxon>
        <taxon>Pucciniaceae</taxon>
        <taxon>Puccinia</taxon>
    </lineage>
</organism>
<accession>A0A0L0V2R7</accession>
<keyword evidence="3 4" id="KW-0687">Ribonucleoprotein</keyword>
<evidence type="ECO:0000313" key="7">
    <source>
        <dbReference type="Proteomes" id="UP000054564"/>
    </source>
</evidence>
<gene>
    <name evidence="6" type="ORF">PSTG_13325</name>
</gene>
<dbReference type="PANTHER" id="PTHR14413">
    <property type="entry name" value="RIBOSOMAL PROTEIN L17"/>
    <property type="match status" value="1"/>
</dbReference>
<dbReference type="EMBL" id="AJIL01000140">
    <property type="protein sequence ID" value="KNE93284.1"/>
    <property type="molecule type" value="Genomic_DNA"/>
</dbReference>
<proteinExistence type="inferred from homology"/>
<dbReference type="Proteomes" id="UP000054564">
    <property type="component" value="Unassembled WGS sequence"/>
</dbReference>
<dbReference type="InterPro" id="IPR047859">
    <property type="entry name" value="Ribosomal_bL17_CS"/>
</dbReference>
<evidence type="ECO:0000256" key="3">
    <source>
        <dbReference type="ARBA" id="ARBA00023274"/>
    </source>
</evidence>